<dbReference type="Gene3D" id="2.10.25.10">
    <property type="entry name" value="Laminin"/>
    <property type="match status" value="7"/>
</dbReference>
<comment type="subcellular location">
    <subcellularLocation>
        <location evidence="1 16">Membrane</location>
        <topology evidence="1 16">Single-pass type I membrane protein</topology>
    </subcellularLocation>
    <subcellularLocation>
        <location evidence="2">Secreted</location>
    </subcellularLocation>
</comment>
<dbReference type="FunFam" id="2.10.25.10:FF:000045">
    <property type="entry name" value="Slit guidance ligand 2"/>
    <property type="match status" value="1"/>
</dbReference>
<keyword evidence="7 16" id="KW-0732">Signal</keyword>
<evidence type="ECO:0000259" key="19">
    <source>
        <dbReference type="PROSITE" id="PS51051"/>
    </source>
</evidence>
<gene>
    <name evidence="20" type="ORF">X798_04756</name>
</gene>
<keyword evidence="13" id="KW-0325">Glycoprotein</keyword>
<dbReference type="InterPro" id="IPR011651">
    <property type="entry name" value="Notch_ligand_N"/>
</dbReference>
<evidence type="ECO:0000256" key="9">
    <source>
        <dbReference type="ARBA" id="ARBA00022837"/>
    </source>
</evidence>
<dbReference type="PROSITE" id="PS01186">
    <property type="entry name" value="EGF_2"/>
    <property type="match status" value="6"/>
</dbReference>
<feature type="transmembrane region" description="Helical" evidence="17">
    <location>
        <begin position="518"/>
        <end position="539"/>
    </location>
</feature>
<reference evidence="20 21" key="1">
    <citation type="submission" date="2015-12" db="EMBL/GenBank/DDBJ databases">
        <title>Draft genome of the nematode, Onchocerca flexuosa.</title>
        <authorList>
            <person name="Mitreva M."/>
        </authorList>
    </citation>
    <scope>NUCLEOTIDE SEQUENCE [LARGE SCALE GENOMIC DNA]</scope>
    <source>
        <strain evidence="20">Red Deer</strain>
    </source>
</reference>
<evidence type="ECO:0000256" key="11">
    <source>
        <dbReference type="ARBA" id="ARBA00023136"/>
    </source>
</evidence>
<proteinExistence type="predicted"/>
<evidence type="ECO:0000256" key="8">
    <source>
        <dbReference type="ARBA" id="ARBA00022737"/>
    </source>
</evidence>
<keyword evidence="9" id="KW-0106">Calcium</keyword>
<dbReference type="Pfam" id="PF12661">
    <property type="entry name" value="hEGF"/>
    <property type="match status" value="2"/>
</dbReference>
<dbReference type="AlphaFoldDB" id="A0A238BSD9"/>
<dbReference type="GO" id="GO:0007219">
    <property type="term" value="P:Notch signaling pathway"/>
    <property type="evidence" value="ECO:0007669"/>
    <property type="project" value="InterPro"/>
</dbReference>
<evidence type="ECO:0000256" key="12">
    <source>
        <dbReference type="ARBA" id="ARBA00023157"/>
    </source>
</evidence>
<dbReference type="PROSITE" id="PS00010">
    <property type="entry name" value="ASX_HYDROXYL"/>
    <property type="match status" value="1"/>
</dbReference>
<dbReference type="Proteomes" id="UP000242913">
    <property type="component" value="Unassembled WGS sequence"/>
</dbReference>
<feature type="disulfide bond" evidence="15">
    <location>
        <begin position="145"/>
        <end position="154"/>
    </location>
</feature>
<feature type="domain" description="EGF-like" evidence="18">
    <location>
        <begin position="326"/>
        <end position="362"/>
    </location>
</feature>
<dbReference type="InterPro" id="IPR000742">
    <property type="entry name" value="EGF"/>
</dbReference>
<feature type="disulfide bond" evidence="14">
    <location>
        <begin position="432"/>
        <end position="441"/>
    </location>
</feature>
<feature type="domain" description="EGF-like" evidence="18">
    <location>
        <begin position="179"/>
        <end position="214"/>
    </location>
</feature>
<dbReference type="GO" id="GO:0005576">
    <property type="term" value="C:extracellular region"/>
    <property type="evidence" value="ECO:0007669"/>
    <property type="project" value="UniProtKB-SubCell"/>
</dbReference>
<dbReference type="PROSITE" id="PS51051">
    <property type="entry name" value="DSL"/>
    <property type="match status" value="1"/>
</dbReference>
<dbReference type="Gene3D" id="2.10.25.140">
    <property type="match status" value="1"/>
</dbReference>
<feature type="disulfide bond" evidence="14">
    <location>
        <begin position="392"/>
        <end position="401"/>
    </location>
</feature>
<sequence>MHHYRVSPIYIMIMGYNILRLCSCAGSFEIRLVSLTVDSKEEFPPELRICLKHFERRINYNGECTFGEVILDAERLRNGTKIEFQSGWPESFTLITEAWRTTGNLKKLMSHDGFQRENVPSGKHWIEKTLVTNGFRMEIAYRITCASNYYGPQCRTLCQPIDHFQCTSNGSLVCSAGWEGPRCENARCDNCVNGVCDRPGSCRCKTGWTGPNCDECVRYPGCTHGTCKQPYQCICDEGWGGHFCSEDLNYCTLHNPCTNNTRCRNTGHGQYTCECPDGYTGTNCETRVENCSLQRCSNGATCVDIPGNNYICICPKGYSGRYCQIATSSCSDSPCQNGGKCMDTRRTFFCSCLPGWTGTICDIEIKPCDGVHCFNEGKCIERNGVGGYDCLCPLGFTGRHCEENSNKCAQFNPCINGGQCIDIQGGGYYCKCRIGFRGINCEIAKIRCGHDLCRNGGTCVESLQGFHCLCPPCFYGESCLHIDSECRSLQRYNRTKTFIAETENEQQASNSGSNFKDLMLVLLSTFCLLAVVVISVIFYRQKAAKRTSSADPTLQNDRNLRRLSKYSEQKPCLSVYTSPNAEISYFERDRMNAVQIMSGKKKLPSYPGREDFDYNERYAVEPIVNMRLPSLKEDTYVGCCSKMDIRHSKHFDVARSPLPIHVSEDGGSHYEEIDDEMSVPKVMLQQINNESKSSTVDYLTTLDDHSGQQLQDIVHEIIKINRIFGLEEQCSVLKREEGAHCKLVIAVVAQLLSRFELKAAKSIEVLSQMLYNTRFLNAHEVTMNGFVAKREMIVVSRNCAAEVSFLNV</sequence>
<keyword evidence="21" id="KW-1185">Reference proteome</keyword>
<dbReference type="InterPro" id="IPR001774">
    <property type="entry name" value="DSL"/>
</dbReference>
<dbReference type="OrthoDB" id="5912267at2759"/>
<keyword evidence="11 16" id="KW-0472">Membrane</keyword>
<dbReference type="EMBL" id="KZ270011">
    <property type="protein sequence ID" value="OZC08277.1"/>
    <property type="molecule type" value="Genomic_DNA"/>
</dbReference>
<dbReference type="SMART" id="SM00179">
    <property type="entry name" value="EGF_CA"/>
    <property type="match status" value="6"/>
</dbReference>
<dbReference type="FunFam" id="2.10.25.10:FF:000230">
    <property type="entry name" value="Delta-like protein"/>
    <property type="match status" value="1"/>
</dbReference>
<evidence type="ECO:0000256" key="7">
    <source>
        <dbReference type="ARBA" id="ARBA00022729"/>
    </source>
</evidence>
<feature type="disulfide bond" evidence="14">
    <location>
        <begin position="275"/>
        <end position="284"/>
    </location>
</feature>
<evidence type="ECO:0000256" key="2">
    <source>
        <dbReference type="ARBA" id="ARBA00004613"/>
    </source>
</evidence>
<dbReference type="Pfam" id="PF00008">
    <property type="entry name" value="EGF"/>
    <property type="match status" value="4"/>
</dbReference>
<dbReference type="GO" id="GO:0005886">
    <property type="term" value="C:plasma membrane"/>
    <property type="evidence" value="ECO:0007669"/>
    <property type="project" value="UniProtKB-ARBA"/>
</dbReference>
<accession>A0A238BSD9</accession>
<dbReference type="GO" id="GO:0048666">
    <property type="term" value="P:neuron development"/>
    <property type="evidence" value="ECO:0007669"/>
    <property type="project" value="UniProtKB-ARBA"/>
</dbReference>
<dbReference type="Pfam" id="PF21700">
    <property type="entry name" value="EGF_DL_JAG"/>
    <property type="match status" value="1"/>
</dbReference>
<keyword evidence="3 16" id="KW-0217">Developmental protein</keyword>
<keyword evidence="5 14" id="KW-0245">EGF-like domain</keyword>
<dbReference type="SUPFAM" id="SSF57184">
    <property type="entry name" value="Growth factor receptor domain"/>
    <property type="match status" value="1"/>
</dbReference>
<feature type="disulfide bond" evidence="14">
    <location>
        <begin position="204"/>
        <end position="213"/>
    </location>
</feature>
<evidence type="ECO:0000313" key="21">
    <source>
        <dbReference type="Proteomes" id="UP000242913"/>
    </source>
</evidence>
<evidence type="ECO:0000256" key="3">
    <source>
        <dbReference type="ARBA" id="ARBA00022473"/>
    </source>
</evidence>
<dbReference type="InterPro" id="IPR013032">
    <property type="entry name" value="EGF-like_CS"/>
</dbReference>
<dbReference type="Pfam" id="PF07657">
    <property type="entry name" value="MNNL"/>
    <property type="match status" value="1"/>
</dbReference>
<dbReference type="FunFam" id="2.10.25.10:FF:000064">
    <property type="entry name" value="Delta-like protein"/>
    <property type="match status" value="1"/>
</dbReference>
<dbReference type="SMART" id="SM00181">
    <property type="entry name" value="EGF"/>
    <property type="match status" value="9"/>
</dbReference>
<dbReference type="SUPFAM" id="SSF57196">
    <property type="entry name" value="EGF/Laminin"/>
    <property type="match status" value="4"/>
</dbReference>
<feature type="domain" description="EGF-like" evidence="18">
    <location>
        <begin position="247"/>
        <end position="285"/>
    </location>
</feature>
<dbReference type="GO" id="GO:0005509">
    <property type="term" value="F:calcium ion binding"/>
    <property type="evidence" value="ECO:0007669"/>
    <property type="project" value="InterPro"/>
</dbReference>
<feature type="disulfide bond" evidence="14">
    <location>
        <begin position="373"/>
        <end position="390"/>
    </location>
</feature>
<dbReference type="GO" id="GO:0042063">
    <property type="term" value="P:gliogenesis"/>
    <property type="evidence" value="ECO:0007669"/>
    <property type="project" value="UniProtKB-ARBA"/>
</dbReference>
<keyword evidence="6 16" id="KW-0812">Transmembrane</keyword>
<feature type="disulfide bond" evidence="15">
    <location>
        <begin position="174"/>
        <end position="183"/>
    </location>
</feature>
<feature type="domain" description="EGF-like" evidence="18">
    <location>
        <begin position="444"/>
        <end position="480"/>
    </location>
</feature>
<protein>
    <recommendedName>
        <fullName evidence="16">Delta-like protein</fullName>
    </recommendedName>
</protein>
<feature type="disulfide bond" evidence="14">
    <location>
        <begin position="314"/>
        <end position="323"/>
    </location>
</feature>
<dbReference type="GO" id="GO:0000902">
    <property type="term" value="P:cell morphogenesis"/>
    <property type="evidence" value="ECO:0007669"/>
    <property type="project" value="UniProtKB-ARBA"/>
</dbReference>
<dbReference type="PROSITE" id="PS50026">
    <property type="entry name" value="EGF_3"/>
    <property type="match status" value="7"/>
</dbReference>
<keyword evidence="4" id="KW-0964">Secreted</keyword>
<dbReference type="PANTHER" id="PTHR12916:SF4">
    <property type="entry name" value="UNINFLATABLE, ISOFORM C"/>
    <property type="match status" value="1"/>
</dbReference>
<feature type="domain" description="DSL" evidence="19">
    <location>
        <begin position="143"/>
        <end position="183"/>
    </location>
</feature>
<dbReference type="CDD" id="cd00054">
    <property type="entry name" value="EGF_CA"/>
    <property type="match status" value="6"/>
</dbReference>
<keyword evidence="12 14" id="KW-1015">Disulfide bond</keyword>
<evidence type="ECO:0000256" key="4">
    <source>
        <dbReference type="ARBA" id="ARBA00022525"/>
    </source>
</evidence>
<feature type="domain" description="EGF-like" evidence="18">
    <location>
        <begin position="364"/>
        <end position="402"/>
    </location>
</feature>
<comment type="function">
    <text evidence="16">Putative Notch ligand involved in the mediation of Notch signaling.</text>
</comment>
<dbReference type="InterPro" id="IPR001881">
    <property type="entry name" value="EGF-like_Ca-bd_dom"/>
</dbReference>
<dbReference type="Gene3D" id="2.60.40.3510">
    <property type="match status" value="1"/>
</dbReference>
<name>A0A238BSD9_9BILA</name>
<dbReference type="SMART" id="SM00051">
    <property type="entry name" value="DSL"/>
    <property type="match status" value="1"/>
</dbReference>
<evidence type="ECO:0000256" key="5">
    <source>
        <dbReference type="ARBA" id="ARBA00022536"/>
    </source>
</evidence>
<evidence type="ECO:0000256" key="15">
    <source>
        <dbReference type="PROSITE-ProRule" id="PRU00377"/>
    </source>
</evidence>
<dbReference type="FunFam" id="2.10.25.10:FF:000018">
    <property type="entry name" value="Delta-like 1"/>
    <property type="match status" value="1"/>
</dbReference>
<feature type="domain" description="EGF-like" evidence="18">
    <location>
        <begin position="404"/>
        <end position="442"/>
    </location>
</feature>
<keyword evidence="10 16" id="KW-1133">Transmembrane helix</keyword>
<feature type="domain" description="EGF-like" evidence="18">
    <location>
        <begin position="287"/>
        <end position="324"/>
    </location>
</feature>
<evidence type="ECO:0000256" key="13">
    <source>
        <dbReference type="ARBA" id="ARBA00023180"/>
    </source>
</evidence>
<dbReference type="PROSITE" id="PS00022">
    <property type="entry name" value="EGF_1"/>
    <property type="match status" value="8"/>
</dbReference>
<evidence type="ECO:0000256" key="17">
    <source>
        <dbReference type="SAM" id="Phobius"/>
    </source>
</evidence>
<comment type="caution">
    <text evidence="14">Lacks conserved residue(s) required for the propagation of feature annotation.</text>
</comment>
<feature type="disulfide bond" evidence="14">
    <location>
        <begin position="352"/>
        <end position="361"/>
    </location>
</feature>
<evidence type="ECO:0000256" key="6">
    <source>
        <dbReference type="ARBA" id="ARBA00022692"/>
    </source>
</evidence>
<feature type="disulfide bond" evidence="14">
    <location>
        <begin position="470"/>
        <end position="479"/>
    </location>
</feature>
<evidence type="ECO:0000256" key="1">
    <source>
        <dbReference type="ARBA" id="ARBA00004479"/>
    </source>
</evidence>
<dbReference type="InterPro" id="IPR009030">
    <property type="entry name" value="Growth_fac_rcpt_cys_sf"/>
</dbReference>
<dbReference type="InterPro" id="IPR000152">
    <property type="entry name" value="EGF-type_Asp/Asn_hydroxyl_site"/>
</dbReference>
<evidence type="ECO:0000256" key="16">
    <source>
        <dbReference type="RuleBase" id="RU280815"/>
    </source>
</evidence>
<evidence type="ECO:0000313" key="20">
    <source>
        <dbReference type="EMBL" id="OZC08277.1"/>
    </source>
</evidence>
<dbReference type="Pfam" id="PF01414">
    <property type="entry name" value="DSL"/>
    <property type="match status" value="1"/>
</dbReference>
<evidence type="ECO:0000259" key="18">
    <source>
        <dbReference type="PROSITE" id="PS50026"/>
    </source>
</evidence>
<evidence type="ECO:0000256" key="10">
    <source>
        <dbReference type="ARBA" id="ARBA00022989"/>
    </source>
</evidence>
<organism evidence="20 21">
    <name type="scientific">Onchocerca flexuosa</name>
    <dbReference type="NCBI Taxonomy" id="387005"/>
    <lineage>
        <taxon>Eukaryota</taxon>
        <taxon>Metazoa</taxon>
        <taxon>Ecdysozoa</taxon>
        <taxon>Nematoda</taxon>
        <taxon>Chromadorea</taxon>
        <taxon>Rhabditida</taxon>
        <taxon>Spirurina</taxon>
        <taxon>Spiruromorpha</taxon>
        <taxon>Filarioidea</taxon>
        <taxon>Onchocercidae</taxon>
        <taxon>Onchocerca</taxon>
    </lineage>
</organism>
<dbReference type="PANTHER" id="PTHR12916">
    <property type="entry name" value="CYTOCHROME C OXIDASE POLYPEPTIDE VIC-2"/>
    <property type="match status" value="1"/>
</dbReference>
<evidence type="ECO:0000256" key="14">
    <source>
        <dbReference type="PROSITE-ProRule" id="PRU00076"/>
    </source>
</evidence>
<keyword evidence="8 16" id="KW-0677">Repeat</keyword>